<dbReference type="Gene3D" id="2.40.110.10">
    <property type="entry name" value="Butyryl-CoA Dehydrogenase, subunit A, domain 2"/>
    <property type="match status" value="1"/>
</dbReference>
<dbReference type="Pfam" id="PF02770">
    <property type="entry name" value="Acyl-CoA_dh_M"/>
    <property type="match status" value="1"/>
</dbReference>
<feature type="domain" description="Acyl-CoA dehydrogenase/oxidase N-terminal" evidence="9">
    <location>
        <begin position="6"/>
        <end position="123"/>
    </location>
</feature>
<evidence type="ECO:0000256" key="4">
    <source>
        <dbReference type="ARBA" id="ARBA00022827"/>
    </source>
</evidence>
<gene>
    <name evidence="10" type="ORF">ACFOGJ_16380</name>
</gene>
<dbReference type="EMBL" id="JBHRTR010000028">
    <property type="protein sequence ID" value="MFC3228823.1"/>
    <property type="molecule type" value="Genomic_DNA"/>
</dbReference>
<dbReference type="SUPFAM" id="SSF56645">
    <property type="entry name" value="Acyl-CoA dehydrogenase NM domain-like"/>
    <property type="match status" value="1"/>
</dbReference>
<keyword evidence="11" id="KW-1185">Reference proteome</keyword>
<evidence type="ECO:0000256" key="1">
    <source>
        <dbReference type="ARBA" id="ARBA00001974"/>
    </source>
</evidence>
<dbReference type="InterPro" id="IPR006091">
    <property type="entry name" value="Acyl-CoA_Oxase/DH_mid-dom"/>
</dbReference>
<keyword evidence="5 6" id="KW-0560">Oxidoreductase</keyword>
<evidence type="ECO:0000313" key="10">
    <source>
        <dbReference type="EMBL" id="MFC3228823.1"/>
    </source>
</evidence>
<dbReference type="RefSeq" id="WP_379902296.1">
    <property type="nucleotide sequence ID" value="NZ_JBHRTR010000028.1"/>
</dbReference>
<dbReference type="PANTHER" id="PTHR43292">
    <property type="entry name" value="ACYL-COA DEHYDROGENASE"/>
    <property type="match status" value="1"/>
</dbReference>
<dbReference type="InterPro" id="IPR013786">
    <property type="entry name" value="AcylCoA_DH/ox_N"/>
</dbReference>
<dbReference type="InterPro" id="IPR046373">
    <property type="entry name" value="Acyl-CoA_Oxase/DH_mid-dom_sf"/>
</dbReference>
<dbReference type="Pfam" id="PF00441">
    <property type="entry name" value="Acyl-CoA_dh_1"/>
    <property type="match status" value="1"/>
</dbReference>
<evidence type="ECO:0000259" key="7">
    <source>
        <dbReference type="Pfam" id="PF00441"/>
    </source>
</evidence>
<dbReference type="Gene3D" id="1.10.540.10">
    <property type="entry name" value="Acyl-CoA dehydrogenase/oxidase, N-terminal domain"/>
    <property type="match status" value="1"/>
</dbReference>
<proteinExistence type="inferred from homology"/>
<evidence type="ECO:0000256" key="3">
    <source>
        <dbReference type="ARBA" id="ARBA00022630"/>
    </source>
</evidence>
<keyword evidence="3 6" id="KW-0285">Flavoprotein</keyword>
<evidence type="ECO:0000313" key="11">
    <source>
        <dbReference type="Proteomes" id="UP001595528"/>
    </source>
</evidence>
<dbReference type="Pfam" id="PF02771">
    <property type="entry name" value="Acyl-CoA_dh_N"/>
    <property type="match status" value="1"/>
</dbReference>
<name>A0ABV7L370_9PROT</name>
<dbReference type="InterPro" id="IPR009075">
    <property type="entry name" value="AcylCo_DH/oxidase_C"/>
</dbReference>
<dbReference type="InterPro" id="IPR052161">
    <property type="entry name" value="Mycobact_Acyl-CoA_DH"/>
</dbReference>
<comment type="similarity">
    <text evidence="2 6">Belongs to the acyl-CoA dehydrogenase family.</text>
</comment>
<sequence length="391" mass="42574">MHLELTDEERAFRDQVRAFIAANLTPELQAAGRGATSIFVDPAYSLPWQRILHGRGWAAPAWPRAHGGPGWSEMQRHIFAAECARAGAPPLAPMGLRMIGPILMHYGSDEQKAHYLPRILSGEDYWCQGFSEPGAGSDLAGLSLRAESDGDDYVLNGSKIWTTHAHFANRMFCLVRTSREGKPQAGITFLLLDMKSPGIAVDPIISLAGEHELNQVFFTDVRVPKANRLGAENDGWSVAKSLLAFERGGGAGPGLQAYLARLREIAARPPGADWTLAQRLARAEIMVEAVNMSEHRLLSALAEGRSPGPASSLLKTRSTETMQHLDELAVDLVGAAACRWPAEPDGANAPEPQRDEAQWLTARYLNNRAASIYGGSNEVQRNIIARMMLGL</sequence>
<reference evidence="11" key="1">
    <citation type="journal article" date="2019" name="Int. J. Syst. Evol. Microbiol.">
        <title>The Global Catalogue of Microorganisms (GCM) 10K type strain sequencing project: providing services to taxonomists for standard genome sequencing and annotation.</title>
        <authorList>
            <consortium name="The Broad Institute Genomics Platform"/>
            <consortium name="The Broad Institute Genome Sequencing Center for Infectious Disease"/>
            <person name="Wu L."/>
            <person name="Ma J."/>
        </authorList>
    </citation>
    <scope>NUCLEOTIDE SEQUENCE [LARGE SCALE GENOMIC DNA]</scope>
    <source>
        <strain evidence="11">KCTC 42964</strain>
    </source>
</reference>
<dbReference type="SUPFAM" id="SSF47203">
    <property type="entry name" value="Acyl-CoA dehydrogenase C-terminal domain-like"/>
    <property type="match status" value="1"/>
</dbReference>
<dbReference type="PANTHER" id="PTHR43292:SF3">
    <property type="entry name" value="ACYL-COA DEHYDROGENASE FADE29"/>
    <property type="match status" value="1"/>
</dbReference>
<protein>
    <submittedName>
        <fullName evidence="10">Acyl-CoA dehydrogenase family protein</fullName>
    </submittedName>
</protein>
<dbReference type="InterPro" id="IPR009100">
    <property type="entry name" value="AcylCoA_DH/oxidase_NM_dom_sf"/>
</dbReference>
<accession>A0ABV7L370</accession>
<dbReference type="Gene3D" id="1.20.140.10">
    <property type="entry name" value="Butyryl-CoA Dehydrogenase, subunit A, domain 3"/>
    <property type="match status" value="1"/>
</dbReference>
<evidence type="ECO:0000259" key="8">
    <source>
        <dbReference type="Pfam" id="PF02770"/>
    </source>
</evidence>
<comment type="caution">
    <text evidence="10">The sequence shown here is derived from an EMBL/GenBank/DDBJ whole genome shotgun (WGS) entry which is preliminary data.</text>
</comment>
<dbReference type="Proteomes" id="UP001595528">
    <property type="component" value="Unassembled WGS sequence"/>
</dbReference>
<keyword evidence="4 6" id="KW-0274">FAD</keyword>
<feature type="domain" description="Acyl-CoA dehydrogenase/oxidase C-terminal" evidence="7">
    <location>
        <begin position="233"/>
        <end position="388"/>
    </location>
</feature>
<dbReference type="InterPro" id="IPR037069">
    <property type="entry name" value="AcylCoA_DH/ox_N_sf"/>
</dbReference>
<feature type="domain" description="Acyl-CoA oxidase/dehydrogenase middle" evidence="8">
    <location>
        <begin position="127"/>
        <end position="220"/>
    </location>
</feature>
<evidence type="ECO:0000259" key="9">
    <source>
        <dbReference type="Pfam" id="PF02771"/>
    </source>
</evidence>
<evidence type="ECO:0000256" key="6">
    <source>
        <dbReference type="RuleBase" id="RU362125"/>
    </source>
</evidence>
<evidence type="ECO:0000256" key="5">
    <source>
        <dbReference type="ARBA" id="ARBA00023002"/>
    </source>
</evidence>
<organism evidence="10 11">
    <name type="scientific">Marinibaculum pumilum</name>
    <dbReference type="NCBI Taxonomy" id="1766165"/>
    <lineage>
        <taxon>Bacteria</taxon>
        <taxon>Pseudomonadati</taxon>
        <taxon>Pseudomonadota</taxon>
        <taxon>Alphaproteobacteria</taxon>
        <taxon>Rhodospirillales</taxon>
        <taxon>Rhodospirillaceae</taxon>
        <taxon>Marinibaculum</taxon>
    </lineage>
</organism>
<evidence type="ECO:0000256" key="2">
    <source>
        <dbReference type="ARBA" id="ARBA00009347"/>
    </source>
</evidence>
<comment type="cofactor">
    <cofactor evidence="1 6">
        <name>FAD</name>
        <dbReference type="ChEBI" id="CHEBI:57692"/>
    </cofactor>
</comment>
<dbReference type="InterPro" id="IPR036250">
    <property type="entry name" value="AcylCo_DH-like_C"/>
</dbReference>